<protein>
    <submittedName>
        <fullName evidence="2">Uncharacterized protein</fullName>
    </submittedName>
</protein>
<accession>A0AAW2WJE8</accession>
<proteinExistence type="predicted"/>
<feature type="non-terminal residue" evidence="2">
    <location>
        <position position="1"/>
    </location>
</feature>
<evidence type="ECO:0000256" key="1">
    <source>
        <dbReference type="SAM" id="MobiDB-lite"/>
    </source>
</evidence>
<name>A0AAW2WJE8_SESRA</name>
<comment type="caution">
    <text evidence="2">The sequence shown here is derived from an EMBL/GenBank/DDBJ whole genome shotgun (WGS) entry which is preliminary data.</text>
</comment>
<feature type="compositionally biased region" description="Polar residues" evidence="1">
    <location>
        <begin position="19"/>
        <end position="32"/>
    </location>
</feature>
<dbReference type="EMBL" id="JACGWJ010000001">
    <property type="protein sequence ID" value="KAL0441955.1"/>
    <property type="molecule type" value="Genomic_DNA"/>
</dbReference>
<reference evidence="2" key="2">
    <citation type="journal article" date="2024" name="Plant">
        <title>Genomic evolution and insights into agronomic trait innovations of Sesamum species.</title>
        <authorList>
            <person name="Miao H."/>
            <person name="Wang L."/>
            <person name="Qu L."/>
            <person name="Liu H."/>
            <person name="Sun Y."/>
            <person name="Le M."/>
            <person name="Wang Q."/>
            <person name="Wei S."/>
            <person name="Zheng Y."/>
            <person name="Lin W."/>
            <person name="Duan Y."/>
            <person name="Cao H."/>
            <person name="Xiong S."/>
            <person name="Wang X."/>
            <person name="Wei L."/>
            <person name="Li C."/>
            <person name="Ma Q."/>
            <person name="Ju M."/>
            <person name="Zhao R."/>
            <person name="Li G."/>
            <person name="Mu C."/>
            <person name="Tian Q."/>
            <person name="Mei H."/>
            <person name="Zhang T."/>
            <person name="Gao T."/>
            <person name="Zhang H."/>
        </authorList>
    </citation>
    <scope>NUCLEOTIDE SEQUENCE</scope>
    <source>
        <strain evidence="2">G02</strain>
    </source>
</reference>
<evidence type="ECO:0000313" key="2">
    <source>
        <dbReference type="EMBL" id="KAL0441955.1"/>
    </source>
</evidence>
<dbReference type="AlphaFoldDB" id="A0AAW2WJE8"/>
<feature type="region of interest" description="Disordered" evidence="1">
    <location>
        <begin position="1"/>
        <end position="39"/>
    </location>
</feature>
<gene>
    <name evidence="2" type="ORF">Sradi_0134400</name>
</gene>
<organism evidence="2">
    <name type="scientific">Sesamum radiatum</name>
    <name type="common">Black benniseed</name>
    <dbReference type="NCBI Taxonomy" id="300843"/>
    <lineage>
        <taxon>Eukaryota</taxon>
        <taxon>Viridiplantae</taxon>
        <taxon>Streptophyta</taxon>
        <taxon>Embryophyta</taxon>
        <taxon>Tracheophyta</taxon>
        <taxon>Spermatophyta</taxon>
        <taxon>Magnoliopsida</taxon>
        <taxon>eudicotyledons</taxon>
        <taxon>Gunneridae</taxon>
        <taxon>Pentapetalae</taxon>
        <taxon>asterids</taxon>
        <taxon>lamiids</taxon>
        <taxon>Lamiales</taxon>
        <taxon>Pedaliaceae</taxon>
        <taxon>Sesamum</taxon>
    </lineage>
</organism>
<sequence length="122" mass="13954">KSFSLDTQHGELLLEESNEATPQLEMTSSSSPEVPIDDTQIPRRSTRLSHQPMRYRMLGMTSQLDNDAKTFEEVMSDIDLKKWLQAIRFEMDSLDSNKLWILVDAPKGVRPVGCKSILFIKI</sequence>
<reference evidence="2" key="1">
    <citation type="submission" date="2020-06" db="EMBL/GenBank/DDBJ databases">
        <authorList>
            <person name="Li T."/>
            <person name="Hu X."/>
            <person name="Zhang T."/>
            <person name="Song X."/>
            <person name="Zhang H."/>
            <person name="Dai N."/>
            <person name="Sheng W."/>
            <person name="Hou X."/>
            <person name="Wei L."/>
        </authorList>
    </citation>
    <scope>NUCLEOTIDE SEQUENCE</scope>
    <source>
        <strain evidence="2">G02</strain>
        <tissue evidence="2">Leaf</tissue>
    </source>
</reference>